<accession>A0A431U5U1</accession>
<keyword evidence="1" id="KW-0732">Signal</keyword>
<protein>
    <recommendedName>
        <fullName evidence="4">DUF4595 domain-containing protein</fullName>
    </recommendedName>
</protein>
<organism evidence="2 3">
    <name type="scientific">Hymenobacter gummosus</name>
    <dbReference type="NCBI Taxonomy" id="1776032"/>
    <lineage>
        <taxon>Bacteria</taxon>
        <taxon>Pseudomonadati</taxon>
        <taxon>Bacteroidota</taxon>
        <taxon>Cytophagia</taxon>
        <taxon>Cytophagales</taxon>
        <taxon>Hymenobacteraceae</taxon>
        <taxon>Hymenobacter</taxon>
    </lineage>
</organism>
<evidence type="ECO:0000256" key="1">
    <source>
        <dbReference type="SAM" id="SignalP"/>
    </source>
</evidence>
<comment type="caution">
    <text evidence="2">The sequence shown here is derived from an EMBL/GenBank/DDBJ whole genome shotgun (WGS) entry which is preliminary data.</text>
</comment>
<evidence type="ECO:0000313" key="3">
    <source>
        <dbReference type="Proteomes" id="UP000282184"/>
    </source>
</evidence>
<proteinExistence type="predicted"/>
<dbReference type="OrthoDB" id="887249at2"/>
<reference evidence="2 3" key="1">
    <citation type="submission" date="2018-12" db="EMBL/GenBank/DDBJ databases">
        <title>Hymenobacter gummosus sp. nov., isolated from a spring.</title>
        <authorList>
            <person name="Nie L."/>
        </authorList>
    </citation>
    <scope>NUCLEOTIDE SEQUENCE [LARGE SCALE GENOMIC DNA]</scope>
    <source>
        <strain evidence="2 3">KCTC 52166</strain>
    </source>
</reference>
<feature type="signal peptide" evidence="1">
    <location>
        <begin position="1"/>
        <end position="21"/>
    </location>
</feature>
<dbReference type="Proteomes" id="UP000282184">
    <property type="component" value="Unassembled WGS sequence"/>
</dbReference>
<sequence>MRITLTLLLLGSLATRQPAAAQAPQPAHTLQLPEKEFILGAVRLANGSPVVWTRAGGTYQCQLRAFTAAGQPAWEATVPRASLTYAYEAQLMAWGNRLVLLEPVERANPTLKLQPGQLLLQVIDEQGRVTPHALDAPPLAANTERSVVGSYLENDACYVLAEHRAKKAGPDEWFVERYDLTSKTLQRSKLALPARYDQQPDKSRFTDWVYGGHRPDRTYFYRYAGTPGQPNDYPKNAGPEFDVCILDNAGRLVSSFTTTLHQQLQPGTFSYYSGRMPHAPAQGHTPVELTQSSMGSGGRTNFDFPDLYNLTMGGTGDLYLDPATGECWFWGEYASAPFTTLRAFLKPTEGTYLQRYSAEGKLLSTAQAPYPAGTSTGLRTPSPERQARLLRAPDTGELTMQFAPRGSWQLLFATYNAAGQLQTTGAWPGTSKQELGLPLALLSEQQSTLEGSGYSQLSAAGFLAADKATTGLLPRVKPVVEKATAGRAEIDVLYLVPQDGSRGLLLQTHFERKGSVLTLYQLP</sequence>
<dbReference type="EMBL" id="RXOF01000003">
    <property type="protein sequence ID" value="RTQ51691.1"/>
    <property type="molecule type" value="Genomic_DNA"/>
</dbReference>
<dbReference type="RefSeq" id="WP_126692583.1">
    <property type="nucleotide sequence ID" value="NZ_RXOF01000003.1"/>
</dbReference>
<gene>
    <name evidence="2" type="ORF">EJV47_07805</name>
</gene>
<dbReference type="AlphaFoldDB" id="A0A431U5U1"/>
<keyword evidence="3" id="KW-1185">Reference proteome</keyword>
<evidence type="ECO:0008006" key="4">
    <source>
        <dbReference type="Google" id="ProtNLM"/>
    </source>
</evidence>
<evidence type="ECO:0000313" key="2">
    <source>
        <dbReference type="EMBL" id="RTQ51691.1"/>
    </source>
</evidence>
<feature type="chain" id="PRO_5019347735" description="DUF4595 domain-containing protein" evidence="1">
    <location>
        <begin position="22"/>
        <end position="523"/>
    </location>
</feature>
<name>A0A431U5U1_9BACT</name>